<comment type="caution">
    <text evidence="3">The sequence shown here is derived from an EMBL/GenBank/DDBJ whole genome shotgun (WGS) entry which is preliminary data.</text>
</comment>
<evidence type="ECO:0000256" key="1">
    <source>
        <dbReference type="SAM" id="Phobius"/>
    </source>
</evidence>
<dbReference type="InterPro" id="IPR052173">
    <property type="entry name" value="Beta-lactam_resp_regulator"/>
</dbReference>
<dbReference type="Gene3D" id="3.30.2010.10">
    <property type="entry name" value="Metalloproteases ('zincins'), catalytic domain"/>
    <property type="match status" value="1"/>
</dbReference>
<dbReference type="CDD" id="cd07326">
    <property type="entry name" value="M56_BlaR1_MecR1_like"/>
    <property type="match status" value="1"/>
</dbReference>
<sequence length="333" mass="37706">MKRKTSKHFVVICLFFVLLTGFFGILLQKYAPLLFHNTIYYCQELIKSINTSTFSQRSNSMVLVPVFFILALVGIRLSTTVVQLIIMARKLSRQKIRYHSAILNKLIQDNNLRDKVVIIKNSQHIALCYGLLRPKIYLSTGLLNAISSNELGVILKHEKHHLEHNDNLSILFAHIVQNTFPLVPLLSDLVNNFRIEQEIAADAYAAEGGKRQYVASVLKKLLKEPQPAFAYFPSFGAEDTIQARIESLFFKKQYSSHFSTKNTTLSFFSILILLGLVITPALAIELHENGQDAIMVCINNQQCVTQCKENIRYIQNMSPALNKSTPYSPASTL</sequence>
<accession>A0A1F7GEN5</accession>
<dbReference type="Proteomes" id="UP000178372">
    <property type="component" value="Unassembled WGS sequence"/>
</dbReference>
<dbReference type="EMBL" id="MFZF01000008">
    <property type="protein sequence ID" value="OGK16962.1"/>
    <property type="molecule type" value="Genomic_DNA"/>
</dbReference>
<dbReference type="PANTHER" id="PTHR34978">
    <property type="entry name" value="POSSIBLE SENSOR-TRANSDUCER PROTEIN BLAR"/>
    <property type="match status" value="1"/>
</dbReference>
<keyword evidence="1" id="KW-0812">Transmembrane</keyword>
<feature type="transmembrane region" description="Helical" evidence="1">
    <location>
        <begin position="9"/>
        <end position="27"/>
    </location>
</feature>
<dbReference type="PANTHER" id="PTHR34978:SF3">
    <property type="entry name" value="SLR0241 PROTEIN"/>
    <property type="match status" value="1"/>
</dbReference>
<evidence type="ECO:0000313" key="4">
    <source>
        <dbReference type="Proteomes" id="UP000178372"/>
    </source>
</evidence>
<keyword evidence="1" id="KW-1133">Transmembrane helix</keyword>
<gene>
    <name evidence="3" type="ORF">A2690_01480</name>
</gene>
<proteinExistence type="predicted"/>
<feature type="transmembrane region" description="Helical" evidence="1">
    <location>
        <begin position="62"/>
        <end position="88"/>
    </location>
</feature>
<evidence type="ECO:0000313" key="3">
    <source>
        <dbReference type="EMBL" id="OGK16962.1"/>
    </source>
</evidence>
<evidence type="ECO:0000259" key="2">
    <source>
        <dbReference type="Pfam" id="PF05569"/>
    </source>
</evidence>
<organism evidence="3 4">
    <name type="scientific">Candidatus Roizmanbacteria bacterium RIFCSPHIGHO2_01_FULL_39_12b</name>
    <dbReference type="NCBI Taxonomy" id="1802030"/>
    <lineage>
        <taxon>Bacteria</taxon>
        <taxon>Candidatus Roizmaniibacteriota</taxon>
    </lineage>
</organism>
<dbReference type="InterPro" id="IPR008756">
    <property type="entry name" value="Peptidase_M56"/>
</dbReference>
<keyword evidence="1" id="KW-0472">Membrane</keyword>
<dbReference type="Pfam" id="PF05569">
    <property type="entry name" value="Peptidase_M56"/>
    <property type="match status" value="1"/>
</dbReference>
<feature type="domain" description="Peptidase M56" evidence="2">
    <location>
        <begin position="50"/>
        <end position="247"/>
    </location>
</feature>
<feature type="transmembrane region" description="Helical" evidence="1">
    <location>
        <begin position="265"/>
        <end position="284"/>
    </location>
</feature>
<name>A0A1F7GEN5_9BACT</name>
<dbReference type="AlphaFoldDB" id="A0A1F7GEN5"/>
<protein>
    <recommendedName>
        <fullName evidence="2">Peptidase M56 domain-containing protein</fullName>
    </recommendedName>
</protein>
<reference evidence="3 4" key="1">
    <citation type="journal article" date="2016" name="Nat. Commun.">
        <title>Thousands of microbial genomes shed light on interconnected biogeochemical processes in an aquifer system.</title>
        <authorList>
            <person name="Anantharaman K."/>
            <person name="Brown C.T."/>
            <person name="Hug L.A."/>
            <person name="Sharon I."/>
            <person name="Castelle C.J."/>
            <person name="Probst A.J."/>
            <person name="Thomas B.C."/>
            <person name="Singh A."/>
            <person name="Wilkins M.J."/>
            <person name="Karaoz U."/>
            <person name="Brodie E.L."/>
            <person name="Williams K.H."/>
            <person name="Hubbard S.S."/>
            <person name="Banfield J.F."/>
        </authorList>
    </citation>
    <scope>NUCLEOTIDE SEQUENCE [LARGE SCALE GENOMIC DNA]</scope>
</reference>